<accession>A0ABN8N8Y1</accession>
<proteinExistence type="predicted"/>
<keyword evidence="2" id="KW-1185">Reference proteome</keyword>
<dbReference type="Proteomes" id="UP001159405">
    <property type="component" value="Unassembled WGS sequence"/>
</dbReference>
<organism evidence="1 2">
    <name type="scientific">Porites lobata</name>
    <dbReference type="NCBI Taxonomy" id="104759"/>
    <lineage>
        <taxon>Eukaryota</taxon>
        <taxon>Metazoa</taxon>
        <taxon>Cnidaria</taxon>
        <taxon>Anthozoa</taxon>
        <taxon>Hexacorallia</taxon>
        <taxon>Scleractinia</taxon>
        <taxon>Fungiina</taxon>
        <taxon>Poritidae</taxon>
        <taxon>Porites</taxon>
    </lineage>
</organism>
<dbReference type="EMBL" id="CALNXK010000010">
    <property type="protein sequence ID" value="CAH3042965.1"/>
    <property type="molecule type" value="Genomic_DNA"/>
</dbReference>
<comment type="caution">
    <text evidence="1">The sequence shown here is derived from an EMBL/GenBank/DDBJ whole genome shotgun (WGS) entry which is preliminary data.</text>
</comment>
<evidence type="ECO:0000313" key="1">
    <source>
        <dbReference type="EMBL" id="CAH3042965.1"/>
    </source>
</evidence>
<name>A0ABN8N8Y1_9CNID</name>
<protein>
    <submittedName>
        <fullName evidence="1">Uncharacterized protein</fullName>
    </submittedName>
</protein>
<gene>
    <name evidence="1" type="ORF">PLOB_00000773</name>
</gene>
<evidence type="ECO:0000313" key="2">
    <source>
        <dbReference type="Proteomes" id="UP001159405"/>
    </source>
</evidence>
<sequence length="70" mass="7863">MNSLWDWIKGHCTGVIIVLLKVTYRSRTSLTGLARRTVLRCVVGNQRTLHVRNHEVSGAEFDEVVGDANL</sequence>
<reference evidence="1 2" key="1">
    <citation type="submission" date="2022-05" db="EMBL/GenBank/DDBJ databases">
        <authorList>
            <consortium name="Genoscope - CEA"/>
            <person name="William W."/>
        </authorList>
    </citation>
    <scope>NUCLEOTIDE SEQUENCE [LARGE SCALE GENOMIC DNA]</scope>
</reference>